<reference evidence="4" key="1">
    <citation type="journal article" date="2019" name="Int. J. Syst. Evol. Microbiol.">
        <title>The Global Catalogue of Microorganisms (GCM) 10K type strain sequencing project: providing services to taxonomists for standard genome sequencing and annotation.</title>
        <authorList>
            <consortium name="The Broad Institute Genomics Platform"/>
            <consortium name="The Broad Institute Genome Sequencing Center for Infectious Disease"/>
            <person name="Wu L."/>
            <person name="Ma J."/>
        </authorList>
    </citation>
    <scope>NUCLEOTIDE SEQUENCE [LARGE SCALE GENOMIC DNA]</scope>
    <source>
        <strain evidence="4">LMG 24813</strain>
    </source>
</reference>
<keyword evidence="4" id="KW-1185">Reference proteome</keyword>
<evidence type="ECO:0000259" key="2">
    <source>
        <dbReference type="PROSITE" id="PS51352"/>
    </source>
</evidence>
<dbReference type="CDD" id="cd02968">
    <property type="entry name" value="SCO"/>
    <property type="match status" value="1"/>
</dbReference>
<evidence type="ECO:0000313" key="3">
    <source>
        <dbReference type="EMBL" id="MFC4202833.1"/>
    </source>
</evidence>
<protein>
    <submittedName>
        <fullName evidence="3">SCO family protein</fullName>
    </submittedName>
</protein>
<accession>A0ABV8P486</accession>
<organism evidence="3 4">
    <name type="scientific">Candidimonas humi</name>
    <dbReference type="NCBI Taxonomy" id="683355"/>
    <lineage>
        <taxon>Bacteria</taxon>
        <taxon>Pseudomonadati</taxon>
        <taxon>Pseudomonadota</taxon>
        <taxon>Betaproteobacteria</taxon>
        <taxon>Burkholderiales</taxon>
        <taxon>Alcaligenaceae</taxon>
        <taxon>Candidimonas</taxon>
    </lineage>
</organism>
<proteinExistence type="predicted"/>
<dbReference type="RefSeq" id="WP_217965425.1">
    <property type="nucleotide sequence ID" value="NZ_JAHTBN010000006.1"/>
</dbReference>
<comment type="caution">
    <text evidence="3">The sequence shown here is derived from an EMBL/GenBank/DDBJ whole genome shotgun (WGS) entry which is preliminary data.</text>
</comment>
<feature type="signal peptide" evidence="1">
    <location>
        <begin position="1"/>
        <end position="20"/>
    </location>
</feature>
<feature type="chain" id="PRO_5046163265" evidence="1">
    <location>
        <begin position="21"/>
        <end position="253"/>
    </location>
</feature>
<gene>
    <name evidence="3" type="ORF">ACFOY1_17915</name>
</gene>
<evidence type="ECO:0000256" key="1">
    <source>
        <dbReference type="SAM" id="SignalP"/>
    </source>
</evidence>
<keyword evidence="1" id="KW-0732">Signal</keyword>
<feature type="domain" description="Thioredoxin" evidence="2">
    <location>
        <begin position="39"/>
        <end position="204"/>
    </location>
</feature>
<dbReference type="EMBL" id="JBHSBV010000007">
    <property type="protein sequence ID" value="MFC4202833.1"/>
    <property type="molecule type" value="Genomic_DNA"/>
</dbReference>
<dbReference type="InterPro" id="IPR003782">
    <property type="entry name" value="SCO1/SenC"/>
</dbReference>
<evidence type="ECO:0000313" key="4">
    <source>
        <dbReference type="Proteomes" id="UP001595848"/>
    </source>
</evidence>
<name>A0ABV8P486_9BURK</name>
<dbReference type="PROSITE" id="PS51352">
    <property type="entry name" value="THIOREDOXIN_2"/>
    <property type="match status" value="1"/>
</dbReference>
<dbReference type="InterPro" id="IPR013766">
    <property type="entry name" value="Thioredoxin_domain"/>
</dbReference>
<dbReference type="Pfam" id="PF02630">
    <property type="entry name" value="SCO1-SenC"/>
    <property type="match status" value="1"/>
</dbReference>
<dbReference type="Proteomes" id="UP001595848">
    <property type="component" value="Unassembled WGS sequence"/>
</dbReference>
<sequence length="253" mass="26380">MKLVAALLLVCLLGLSAIYAQTDGFEVVTSESARRLAVERHPRPLPDAPVVLESGARASLLSWLRSDGRVAIVDFVYTRCISICAALGSEFQQLQAEVLRRGLSDRVRLLSISFDPADTADELTRYAQSLHADPQLWRFAGLADAAQRRELLDTFGIVVVPAPLGQFVHNAALHVVTADGRLARVVDYDAPDEALAAAVAQAARNTGGNAAGTHAAGTHAAGTHAAGTHAAAAHAVGKMAVLAGAPRSGGGAR</sequence>